<organism evidence="1 2">
    <name type="scientific">Vitis vinifera</name>
    <name type="common">Grape</name>
    <dbReference type="NCBI Taxonomy" id="29760"/>
    <lineage>
        <taxon>Eukaryota</taxon>
        <taxon>Viridiplantae</taxon>
        <taxon>Streptophyta</taxon>
        <taxon>Embryophyta</taxon>
        <taxon>Tracheophyta</taxon>
        <taxon>Spermatophyta</taxon>
        <taxon>Magnoliopsida</taxon>
        <taxon>eudicotyledons</taxon>
        <taxon>Gunneridae</taxon>
        <taxon>Pentapetalae</taxon>
        <taxon>rosids</taxon>
        <taxon>Vitales</taxon>
        <taxon>Vitaceae</taxon>
        <taxon>Viteae</taxon>
        <taxon>Vitis</taxon>
    </lineage>
</organism>
<name>A0A438I7U8_VITVI</name>
<dbReference type="PANTHER" id="PTHR11439">
    <property type="entry name" value="GAG-POL-RELATED RETROTRANSPOSON"/>
    <property type="match status" value="1"/>
</dbReference>
<proteinExistence type="predicted"/>
<gene>
    <name evidence="1" type="primary">GIP_125</name>
    <name evidence="1" type="ORF">CK203_042555</name>
</gene>
<sequence>MRYLQGTKDYKLMYRRTSNLEVVGYSDSDFAGCVDSRKSTFGYIFILAGGAISWRSVKQTMTTTSTMEAEFISCFEATSHGVWLKSFISGLRVMDSISRPLSIYCDNLAAVFMAKNNKSGSRSKHINIKYLAIRERVKEKKVVIEHISTELMIADPLTKGMPPLKFKDHDIRLKVWTKWENVSCIHVHTFSLHDMVQHFDHVLHHLTSAAIKEHIPPTAQHGGKRQRGLMEATVIKFFRKWSRICSVIIFRKTPSKKGEIRVWKSGFLKPTTMAGGK</sequence>
<dbReference type="CDD" id="cd09272">
    <property type="entry name" value="RNase_HI_RT_Ty1"/>
    <property type="match status" value="1"/>
</dbReference>
<dbReference type="PANTHER" id="PTHR11439:SF467">
    <property type="entry name" value="INTEGRASE CATALYTIC DOMAIN-CONTAINING PROTEIN"/>
    <property type="match status" value="1"/>
</dbReference>
<evidence type="ECO:0000313" key="1">
    <source>
        <dbReference type="EMBL" id="RVW92737.1"/>
    </source>
</evidence>
<protein>
    <submittedName>
        <fullName evidence="1">Copia protein</fullName>
    </submittedName>
</protein>
<accession>A0A438I7U8</accession>
<evidence type="ECO:0000313" key="2">
    <source>
        <dbReference type="Proteomes" id="UP000288805"/>
    </source>
</evidence>
<reference evidence="1 2" key="1">
    <citation type="journal article" date="2018" name="PLoS Genet.">
        <title>Population sequencing reveals clonal diversity and ancestral inbreeding in the grapevine cultivar Chardonnay.</title>
        <authorList>
            <person name="Roach M.J."/>
            <person name="Johnson D.L."/>
            <person name="Bohlmann J."/>
            <person name="van Vuuren H.J."/>
            <person name="Jones S.J."/>
            <person name="Pretorius I.S."/>
            <person name="Schmidt S.A."/>
            <person name="Borneman A.R."/>
        </authorList>
    </citation>
    <scope>NUCLEOTIDE SEQUENCE [LARGE SCALE GENOMIC DNA]</scope>
    <source>
        <strain evidence="2">cv. Chardonnay</strain>
        <tissue evidence="1">Leaf</tissue>
    </source>
</reference>
<dbReference type="AlphaFoldDB" id="A0A438I7U8"/>
<comment type="caution">
    <text evidence="1">The sequence shown here is derived from an EMBL/GenBank/DDBJ whole genome shotgun (WGS) entry which is preliminary data.</text>
</comment>
<dbReference type="EMBL" id="QGNW01000134">
    <property type="protein sequence ID" value="RVW92737.1"/>
    <property type="molecule type" value="Genomic_DNA"/>
</dbReference>
<dbReference type="Proteomes" id="UP000288805">
    <property type="component" value="Unassembled WGS sequence"/>
</dbReference>